<keyword evidence="7 12" id="KW-0479">Metal-binding</keyword>
<dbReference type="GO" id="GO:0020037">
    <property type="term" value="F:heme binding"/>
    <property type="evidence" value="ECO:0007669"/>
    <property type="project" value="InterPro"/>
</dbReference>
<dbReference type="Gene3D" id="3.60.20.10">
    <property type="entry name" value="Glutamine Phosphoribosylpyrophosphate, subunit 1, domain 1"/>
    <property type="match status" value="1"/>
</dbReference>
<dbReference type="Pfam" id="PF00067">
    <property type="entry name" value="p450"/>
    <property type="match status" value="1"/>
</dbReference>
<dbReference type="InterPro" id="IPR001353">
    <property type="entry name" value="Proteasome_sua/b"/>
</dbReference>
<comment type="cofactor">
    <cofactor evidence="12">
        <name>heme</name>
        <dbReference type="ChEBI" id="CHEBI:30413"/>
    </cofactor>
</comment>
<dbReference type="PROSITE" id="PS00854">
    <property type="entry name" value="PROTEASOME_BETA_1"/>
    <property type="match status" value="1"/>
</dbReference>
<feature type="compositionally biased region" description="Basic and acidic residues" evidence="14">
    <location>
        <begin position="268"/>
        <end position="292"/>
    </location>
</feature>
<feature type="region of interest" description="Disordered" evidence="14">
    <location>
        <begin position="253"/>
        <end position="308"/>
    </location>
</feature>
<dbReference type="InterPro" id="IPR029055">
    <property type="entry name" value="Ntn_hydrolases_N"/>
</dbReference>
<dbReference type="GO" id="GO:0004497">
    <property type="term" value="F:monooxygenase activity"/>
    <property type="evidence" value="ECO:0007669"/>
    <property type="project" value="UniProtKB-KW"/>
</dbReference>
<dbReference type="PROSITE" id="PS51476">
    <property type="entry name" value="PROTEASOME_BETA_2"/>
    <property type="match status" value="1"/>
</dbReference>
<dbReference type="GO" id="GO:0016020">
    <property type="term" value="C:membrane"/>
    <property type="evidence" value="ECO:0007669"/>
    <property type="project" value="UniProtKB-SubCell"/>
</dbReference>
<dbReference type="PANTHER" id="PTHR24286:SF105">
    <property type="entry name" value="CYTOCHROME P450 85A-LIKE"/>
    <property type="match status" value="1"/>
</dbReference>
<evidence type="ECO:0000313" key="15">
    <source>
        <dbReference type="EMBL" id="SPD15286.1"/>
    </source>
</evidence>
<keyword evidence="9" id="KW-0472">Membrane</keyword>
<accession>A0A2N9HMA7</accession>
<dbReference type="CDD" id="cd03760">
    <property type="entry name" value="proteasome_beta_type_4"/>
    <property type="match status" value="1"/>
</dbReference>
<evidence type="ECO:0008006" key="16">
    <source>
        <dbReference type="Google" id="ProtNLM"/>
    </source>
</evidence>
<dbReference type="GO" id="GO:0016132">
    <property type="term" value="P:brassinosteroid biosynthetic process"/>
    <property type="evidence" value="ECO:0007669"/>
    <property type="project" value="TreeGrafter"/>
</dbReference>
<reference evidence="15" key="1">
    <citation type="submission" date="2018-02" db="EMBL/GenBank/DDBJ databases">
        <authorList>
            <person name="Cohen D.B."/>
            <person name="Kent A.D."/>
        </authorList>
    </citation>
    <scope>NUCLEOTIDE SEQUENCE</scope>
</reference>
<evidence type="ECO:0000256" key="1">
    <source>
        <dbReference type="ARBA" id="ARBA00004123"/>
    </source>
</evidence>
<keyword evidence="5" id="KW-0963">Cytoplasm</keyword>
<dbReference type="InterPro" id="IPR017972">
    <property type="entry name" value="Cyt_P450_CS"/>
</dbReference>
<dbReference type="InterPro" id="IPR023333">
    <property type="entry name" value="Proteasome_suB-type"/>
</dbReference>
<dbReference type="GO" id="GO:0010268">
    <property type="term" value="P:brassinosteroid homeostasis"/>
    <property type="evidence" value="ECO:0007669"/>
    <property type="project" value="TreeGrafter"/>
</dbReference>
<sequence>MSFTRAVILETSRLATVVNGVLRKTTQDVELNGFFIPKGWKIYLFTRGINYDSSFYPEPSTFNPWRWLDKSLESHKHCFLFGAGGTLCPGKELGIVKVSTFLHYFVTRYRWEEVERKHIENHKMHDPRVEVLNHGLQQEQVFREIHSYKILISNLFPVEYRKPMGSERERSGGEGCWRSVEVRHGGLVEVGLAGGLAARVVEVLAAVERWVGGAAERGGLEVVGGRSGTVGWRARGWCRRGCWNGEGGGAVAGGAGAGGTGRVAGWGESDRERERQKIENESEREKETKRLMDSSQAEHSILSSETASERTLNPYVTGTSVVAIKYKDGILMAADMGGSYGYTLRYKSVERLKPAGKHSLLGASGEISDFQEILRYLDELILYDNMWDDGNTLGPKEVHNYLTRVMYNRRNKFNPLWNSLVLGGVKNGQKYLGMVSMIGVNFEDNHVATGFGNHLARPILRDEWHDNLSFEDGVKLLEKCMRVLLYRDTTAVNKLQPVKFSTTAVNKLQATSGNVALKMFGFLDSSPEGHHSPPEISTKTLHSIVRVDSADVLLVSIGIGVSMRVLIWHVMLNGNLVLLSEEGKRT</sequence>
<keyword evidence="10 12" id="KW-0408">Iron</keyword>
<protein>
    <recommendedName>
        <fullName evidence="16">Proteasome subunit beta type-4</fullName>
    </recommendedName>
</protein>
<dbReference type="InterPro" id="IPR036396">
    <property type="entry name" value="Cyt_P450_sf"/>
</dbReference>
<dbReference type="PANTHER" id="PTHR24286">
    <property type="entry name" value="CYTOCHROME P450 26"/>
    <property type="match status" value="1"/>
</dbReference>
<proteinExistence type="inferred from homology"/>
<evidence type="ECO:0000256" key="8">
    <source>
        <dbReference type="ARBA" id="ARBA00022942"/>
    </source>
</evidence>
<evidence type="ECO:0000256" key="11">
    <source>
        <dbReference type="ARBA" id="ARBA00023242"/>
    </source>
</evidence>
<evidence type="ECO:0000256" key="13">
    <source>
        <dbReference type="RuleBase" id="RU000461"/>
    </source>
</evidence>
<dbReference type="AlphaFoldDB" id="A0A2N9HMA7"/>
<evidence type="ECO:0000256" key="4">
    <source>
        <dbReference type="ARBA" id="ARBA00011517"/>
    </source>
</evidence>
<dbReference type="PROSITE" id="PS00086">
    <property type="entry name" value="CYTOCHROME_P450"/>
    <property type="match status" value="1"/>
</dbReference>
<evidence type="ECO:0000256" key="2">
    <source>
        <dbReference type="ARBA" id="ARBA00004167"/>
    </source>
</evidence>
<keyword evidence="13" id="KW-0503">Monooxygenase</keyword>
<evidence type="ECO:0000256" key="10">
    <source>
        <dbReference type="ARBA" id="ARBA00023004"/>
    </source>
</evidence>
<dbReference type="GO" id="GO:0016705">
    <property type="term" value="F:oxidoreductase activity, acting on paired donors, with incorporation or reduction of molecular oxygen"/>
    <property type="evidence" value="ECO:0007669"/>
    <property type="project" value="InterPro"/>
</dbReference>
<dbReference type="InterPro" id="IPR016050">
    <property type="entry name" value="Proteasome_bsu_CS"/>
</dbReference>
<dbReference type="GO" id="GO:0051603">
    <property type="term" value="P:proteolysis involved in protein catabolic process"/>
    <property type="evidence" value="ECO:0007669"/>
    <property type="project" value="InterPro"/>
</dbReference>
<keyword evidence="6" id="KW-0812">Transmembrane</keyword>
<dbReference type="PRINTS" id="PR00463">
    <property type="entry name" value="EP450I"/>
</dbReference>
<keyword evidence="13" id="KW-0560">Oxidoreductase</keyword>
<dbReference type="SUPFAM" id="SSF56235">
    <property type="entry name" value="N-terminal nucleophile aminohydrolases (Ntn hydrolases)"/>
    <property type="match status" value="1"/>
</dbReference>
<dbReference type="GO" id="GO:0005839">
    <property type="term" value="C:proteasome core complex"/>
    <property type="evidence" value="ECO:0007669"/>
    <property type="project" value="InterPro"/>
</dbReference>
<dbReference type="InterPro" id="IPR002401">
    <property type="entry name" value="Cyt_P450_E_grp-I"/>
</dbReference>
<evidence type="ECO:0000256" key="5">
    <source>
        <dbReference type="ARBA" id="ARBA00022490"/>
    </source>
</evidence>
<feature type="compositionally biased region" description="Gly residues" evidence="14">
    <location>
        <begin position="253"/>
        <end position="264"/>
    </location>
</feature>
<keyword evidence="11" id="KW-0539">Nucleus</keyword>
<gene>
    <name evidence="15" type="ORF">FSB_LOCUS43168</name>
</gene>
<feature type="compositionally biased region" description="Polar residues" evidence="14">
    <location>
        <begin position="293"/>
        <end position="308"/>
    </location>
</feature>
<dbReference type="EMBL" id="OIVN01004069">
    <property type="protein sequence ID" value="SPD15286.1"/>
    <property type="molecule type" value="Genomic_DNA"/>
</dbReference>
<name>A0A2N9HMA7_FAGSY</name>
<organism evidence="15">
    <name type="scientific">Fagus sylvatica</name>
    <name type="common">Beechnut</name>
    <dbReference type="NCBI Taxonomy" id="28930"/>
    <lineage>
        <taxon>Eukaryota</taxon>
        <taxon>Viridiplantae</taxon>
        <taxon>Streptophyta</taxon>
        <taxon>Embryophyta</taxon>
        <taxon>Tracheophyta</taxon>
        <taxon>Spermatophyta</taxon>
        <taxon>Magnoliopsida</taxon>
        <taxon>eudicotyledons</taxon>
        <taxon>Gunneridae</taxon>
        <taxon>Pentapetalae</taxon>
        <taxon>rosids</taxon>
        <taxon>fabids</taxon>
        <taxon>Fagales</taxon>
        <taxon>Fagaceae</taxon>
        <taxon>Fagus</taxon>
    </lineage>
</organism>
<dbReference type="GO" id="GO:0005634">
    <property type="term" value="C:nucleus"/>
    <property type="evidence" value="ECO:0007669"/>
    <property type="project" value="UniProtKB-SubCell"/>
</dbReference>
<evidence type="ECO:0000256" key="12">
    <source>
        <dbReference type="PIRSR" id="PIRSR602401-1"/>
    </source>
</evidence>
<dbReference type="SUPFAM" id="SSF48264">
    <property type="entry name" value="Cytochrome P450"/>
    <property type="match status" value="1"/>
</dbReference>
<evidence type="ECO:0000256" key="7">
    <source>
        <dbReference type="ARBA" id="ARBA00022723"/>
    </source>
</evidence>
<evidence type="ECO:0000256" key="6">
    <source>
        <dbReference type="ARBA" id="ARBA00022692"/>
    </source>
</evidence>
<dbReference type="InterPro" id="IPR001128">
    <property type="entry name" value="Cyt_P450"/>
</dbReference>
<dbReference type="InterPro" id="IPR016295">
    <property type="entry name" value="Proteasome_beta4"/>
</dbReference>
<comment type="similarity">
    <text evidence="3 13">Belongs to the cytochrome P450 family.</text>
</comment>
<dbReference type="GO" id="GO:0016125">
    <property type="term" value="P:sterol metabolic process"/>
    <property type="evidence" value="ECO:0007669"/>
    <property type="project" value="TreeGrafter"/>
</dbReference>
<evidence type="ECO:0000256" key="3">
    <source>
        <dbReference type="ARBA" id="ARBA00010617"/>
    </source>
</evidence>
<keyword evidence="8" id="KW-0647">Proteasome</keyword>
<comment type="subcellular location">
    <subcellularLocation>
        <location evidence="2">Membrane</location>
        <topology evidence="2">Single-pass membrane protein</topology>
    </subcellularLocation>
    <subcellularLocation>
        <location evidence="1">Nucleus</location>
    </subcellularLocation>
</comment>
<evidence type="ECO:0000256" key="9">
    <source>
        <dbReference type="ARBA" id="ARBA00022989"/>
    </source>
</evidence>
<keyword evidence="9" id="KW-1133">Transmembrane helix</keyword>
<evidence type="ECO:0000256" key="14">
    <source>
        <dbReference type="SAM" id="MobiDB-lite"/>
    </source>
</evidence>
<comment type="subunit">
    <text evidence="4">Component of the 20S core complex of the 26S proteasome. The 26S proteasome is composed of a core protease (CP), known as the 20S proteasome, capped at one or both ends by the 19S regulatory particle (RP/PA700). The 20S proteasome core is composed of 28 subunits that are arranged in four stacked rings, resulting in a barrel-shaped structure. The two end rings are each formed by seven alpha subunits, and the two central rings are each formed by seven beta subunits. The catalytic chamber with the active sites is on the inside of the barrel.</text>
</comment>
<keyword evidence="12 13" id="KW-0349">Heme</keyword>
<dbReference type="GO" id="GO:0005506">
    <property type="term" value="F:iron ion binding"/>
    <property type="evidence" value="ECO:0007669"/>
    <property type="project" value="InterPro"/>
</dbReference>
<dbReference type="Pfam" id="PF00227">
    <property type="entry name" value="Proteasome"/>
    <property type="match status" value="1"/>
</dbReference>
<dbReference type="Gene3D" id="1.10.630.10">
    <property type="entry name" value="Cytochrome P450"/>
    <property type="match status" value="1"/>
</dbReference>
<feature type="binding site" description="axial binding residue" evidence="12">
    <location>
        <position position="88"/>
    </location>
    <ligand>
        <name>heme</name>
        <dbReference type="ChEBI" id="CHEBI:30413"/>
    </ligand>
    <ligandPart>
        <name>Fe</name>
        <dbReference type="ChEBI" id="CHEBI:18248"/>
    </ligandPart>
</feature>